<organism evidence="2 3">
    <name type="scientific">Niallia endozanthoxylica</name>
    <dbReference type="NCBI Taxonomy" id="2036016"/>
    <lineage>
        <taxon>Bacteria</taxon>
        <taxon>Bacillati</taxon>
        <taxon>Bacillota</taxon>
        <taxon>Bacilli</taxon>
        <taxon>Bacillales</taxon>
        <taxon>Bacillaceae</taxon>
        <taxon>Niallia</taxon>
    </lineage>
</organism>
<sequence length="664" mass="77589">MELFISNVKPDHKSMIHFFDNQHNFFTVVDVHFSHRDQSLKAVLLFPYHQETFSPDRMEVLTENEWVPKKGDPHPYLDALSGHPAMHKLMNKIKSMEKKAKTQLENRFKSVVTKVAMKLKQEIQPFYPIECKVAEDYLSIVTKIWIGTEEITARAETNNYFPDTTNDKEFVEKLSQEYSQMTLNHIKEYIRKKGDAKKPQNVYIGTIPIMNPVAEEEYEHDTLYVSVHTEGYCEECKNTIIDNIHSSITIQLQKLTEHKKDLLIQVVGDTIVCPECSTIIEKEKLVVKDLIYKRVLLEEPIKSLHLLGNMNKQEEMVSLIHSAIDGEEYFTNDQERFWDAFSYIALQSWDVFIAELTRKELIKGLRLFMEDIDDDASKALLLKKLKKLSLTENQKEEFWLSANEVVVQYYLVISLFGWNMSKEMNRIGPNRAEFIFRFLPLQEELNKLRNKQLSELGLKNPGEVKKLQEMMTTQHQQIEGLKQENGRLTNKLGEAYKQISRLEQEQFNVSDEVRNKDDILKIQNLKGLIEELKMEIERLSVEVVQEVEMEEAGLTDEPIEQEKVPIEAVLKGKRILILGGYRSRQSKEEKAYTILTHDTRTIEPRFYELLKKADIIVVLTRFISHRAMWEAKEFAIIEQTPIYFTSFTNIPTILQEVVRKGSET</sequence>
<dbReference type="EMBL" id="VYKL01000021">
    <property type="protein sequence ID" value="KAA9022955.1"/>
    <property type="molecule type" value="Genomic_DNA"/>
</dbReference>
<dbReference type="OrthoDB" id="2793163at2"/>
<comment type="caution">
    <text evidence="2">The sequence shown here is derived from an EMBL/GenBank/DDBJ whole genome shotgun (WGS) entry which is preliminary data.</text>
</comment>
<protein>
    <submittedName>
        <fullName evidence="2">DUF2325 domain-containing protein</fullName>
    </submittedName>
</protein>
<keyword evidence="3" id="KW-1185">Reference proteome</keyword>
<dbReference type="RefSeq" id="WP_150440747.1">
    <property type="nucleotide sequence ID" value="NZ_VYKL01000021.1"/>
</dbReference>
<gene>
    <name evidence="2" type="ORF">F4V44_14570</name>
</gene>
<dbReference type="AlphaFoldDB" id="A0A5J5HSC2"/>
<proteinExistence type="predicted"/>
<reference evidence="2 3" key="1">
    <citation type="submission" date="2019-09" db="EMBL/GenBank/DDBJ databases">
        <title>Whole genome sequences of isolates from the Mars Exploration Rovers.</title>
        <authorList>
            <person name="Seuylemezian A."/>
            <person name="Vaishampayan P."/>
        </authorList>
    </citation>
    <scope>NUCLEOTIDE SEQUENCE [LARGE SCALE GENOMIC DNA]</scope>
    <source>
        <strain evidence="2 3">MER_TA_151</strain>
    </source>
</reference>
<evidence type="ECO:0000256" key="1">
    <source>
        <dbReference type="SAM" id="Coils"/>
    </source>
</evidence>
<evidence type="ECO:0000313" key="3">
    <source>
        <dbReference type="Proteomes" id="UP000326671"/>
    </source>
</evidence>
<feature type="coiled-coil region" evidence="1">
    <location>
        <begin position="464"/>
        <end position="549"/>
    </location>
</feature>
<keyword evidence="1" id="KW-0175">Coiled coil</keyword>
<evidence type="ECO:0000313" key="2">
    <source>
        <dbReference type="EMBL" id="KAA9022955.1"/>
    </source>
</evidence>
<dbReference type="Proteomes" id="UP000326671">
    <property type="component" value="Unassembled WGS sequence"/>
</dbReference>
<name>A0A5J5HSC2_9BACI</name>
<accession>A0A5J5HSC2</accession>